<name>A0ABR7I904_9FIRM</name>
<evidence type="ECO:0000256" key="1">
    <source>
        <dbReference type="SAM" id="Phobius"/>
    </source>
</evidence>
<sequence length="142" mass="16341">MMVSESILTELRFLLVALLSGAAMILFYDLFRVIRRVIAHGTVWTAVEDFIYWLCCALFVFAMLYRENDGLIRGFAIGGMAVGMLCYNRFVSPFFVKYMAIIFGTVFRILRRMAGILCRPLKKLKKILKKIVRLVKIGLCKL</sequence>
<proteinExistence type="predicted"/>
<evidence type="ECO:0000313" key="3">
    <source>
        <dbReference type="Proteomes" id="UP000621540"/>
    </source>
</evidence>
<feature type="transmembrane region" description="Helical" evidence="1">
    <location>
        <begin position="43"/>
        <end position="65"/>
    </location>
</feature>
<dbReference type="InterPro" id="IPR019074">
    <property type="entry name" value="YabQ"/>
</dbReference>
<keyword evidence="1" id="KW-1133">Transmembrane helix</keyword>
<feature type="transmembrane region" description="Helical" evidence="1">
    <location>
        <begin position="90"/>
        <end position="110"/>
    </location>
</feature>
<comment type="caution">
    <text evidence="2">The sequence shown here is derived from an EMBL/GenBank/DDBJ whole genome shotgun (WGS) entry which is preliminary data.</text>
</comment>
<organism evidence="2 3">
    <name type="scientific">Roseburia yibonii</name>
    <dbReference type="NCBI Taxonomy" id="2763063"/>
    <lineage>
        <taxon>Bacteria</taxon>
        <taxon>Bacillati</taxon>
        <taxon>Bacillota</taxon>
        <taxon>Clostridia</taxon>
        <taxon>Lachnospirales</taxon>
        <taxon>Lachnospiraceae</taxon>
        <taxon>Roseburia</taxon>
    </lineage>
</organism>
<keyword evidence="3" id="KW-1185">Reference proteome</keyword>
<dbReference type="Pfam" id="PF09578">
    <property type="entry name" value="Spore_YabQ"/>
    <property type="match status" value="1"/>
</dbReference>
<protein>
    <submittedName>
        <fullName evidence="2">Spore cortex biosynthesis protein YabQ</fullName>
    </submittedName>
</protein>
<keyword evidence="1" id="KW-0812">Transmembrane</keyword>
<keyword evidence="1" id="KW-0472">Membrane</keyword>
<dbReference type="RefSeq" id="WP_186981858.1">
    <property type="nucleotide sequence ID" value="NZ_JACOQH010000003.1"/>
</dbReference>
<reference evidence="2 3" key="1">
    <citation type="submission" date="2020-08" db="EMBL/GenBank/DDBJ databases">
        <title>Genome public.</title>
        <authorList>
            <person name="Liu C."/>
            <person name="Sun Q."/>
        </authorList>
    </citation>
    <scope>NUCLEOTIDE SEQUENCE [LARGE SCALE GENOMIC DNA]</scope>
    <source>
        <strain evidence="2 3">BX0805</strain>
    </source>
</reference>
<dbReference type="EMBL" id="JACOQH010000003">
    <property type="protein sequence ID" value="MBC5753423.1"/>
    <property type="molecule type" value="Genomic_DNA"/>
</dbReference>
<dbReference type="NCBIfam" id="TIGR02893">
    <property type="entry name" value="spore_yabQ"/>
    <property type="match status" value="1"/>
</dbReference>
<dbReference type="Proteomes" id="UP000621540">
    <property type="component" value="Unassembled WGS sequence"/>
</dbReference>
<feature type="transmembrane region" description="Helical" evidence="1">
    <location>
        <begin position="12"/>
        <end position="31"/>
    </location>
</feature>
<accession>A0ABR7I904</accession>
<evidence type="ECO:0000313" key="2">
    <source>
        <dbReference type="EMBL" id="MBC5753423.1"/>
    </source>
</evidence>
<gene>
    <name evidence="2" type="ORF">H8Z76_05175</name>
</gene>